<gene>
    <name evidence="1" type="ORF">CY34DRAFT_803097</name>
</gene>
<dbReference type="InParanoid" id="A0A0D0B230"/>
<dbReference type="HOGENOM" id="CLU_2419180_0_0_1"/>
<proteinExistence type="predicted"/>
<keyword evidence="2" id="KW-1185">Reference proteome</keyword>
<protein>
    <submittedName>
        <fullName evidence="1">Uncharacterized protein</fullName>
    </submittedName>
</protein>
<organism evidence="1 2">
    <name type="scientific">Suillus luteus UH-Slu-Lm8-n1</name>
    <dbReference type="NCBI Taxonomy" id="930992"/>
    <lineage>
        <taxon>Eukaryota</taxon>
        <taxon>Fungi</taxon>
        <taxon>Dikarya</taxon>
        <taxon>Basidiomycota</taxon>
        <taxon>Agaricomycotina</taxon>
        <taxon>Agaricomycetes</taxon>
        <taxon>Agaricomycetidae</taxon>
        <taxon>Boletales</taxon>
        <taxon>Suillineae</taxon>
        <taxon>Suillaceae</taxon>
        <taxon>Suillus</taxon>
    </lineage>
</organism>
<reference evidence="2" key="2">
    <citation type="submission" date="2015-01" db="EMBL/GenBank/DDBJ databases">
        <title>Evolutionary Origins and Diversification of the Mycorrhizal Mutualists.</title>
        <authorList>
            <consortium name="DOE Joint Genome Institute"/>
            <consortium name="Mycorrhizal Genomics Consortium"/>
            <person name="Kohler A."/>
            <person name="Kuo A."/>
            <person name="Nagy L.G."/>
            <person name="Floudas D."/>
            <person name="Copeland A."/>
            <person name="Barry K.W."/>
            <person name="Cichocki N."/>
            <person name="Veneault-Fourrey C."/>
            <person name="LaButti K."/>
            <person name="Lindquist E.A."/>
            <person name="Lipzen A."/>
            <person name="Lundell T."/>
            <person name="Morin E."/>
            <person name="Murat C."/>
            <person name="Riley R."/>
            <person name="Ohm R."/>
            <person name="Sun H."/>
            <person name="Tunlid A."/>
            <person name="Henrissat B."/>
            <person name="Grigoriev I.V."/>
            <person name="Hibbett D.S."/>
            <person name="Martin F."/>
        </authorList>
    </citation>
    <scope>NUCLEOTIDE SEQUENCE [LARGE SCALE GENOMIC DNA]</scope>
    <source>
        <strain evidence="2">UH-Slu-Lm8-n1</strain>
    </source>
</reference>
<name>A0A0D0B230_9AGAM</name>
<evidence type="ECO:0000313" key="1">
    <source>
        <dbReference type="EMBL" id="KIK44074.1"/>
    </source>
</evidence>
<sequence>MPHAFYLAGILLQITPEQLSVTPLDSIVEQQWWDVICTAWPHASSIIEDDVHCFEFLPVLVKGTRNYMHIASKPSLKWLIRDVDGVPNALGR</sequence>
<reference evidence="1 2" key="1">
    <citation type="submission" date="2014-04" db="EMBL/GenBank/DDBJ databases">
        <authorList>
            <consortium name="DOE Joint Genome Institute"/>
            <person name="Kuo A."/>
            <person name="Ruytinx J."/>
            <person name="Rineau F."/>
            <person name="Colpaert J."/>
            <person name="Kohler A."/>
            <person name="Nagy L.G."/>
            <person name="Floudas D."/>
            <person name="Copeland A."/>
            <person name="Barry K.W."/>
            <person name="Cichocki N."/>
            <person name="Veneault-Fourrey C."/>
            <person name="LaButti K."/>
            <person name="Lindquist E.A."/>
            <person name="Lipzen A."/>
            <person name="Lundell T."/>
            <person name="Morin E."/>
            <person name="Murat C."/>
            <person name="Sun H."/>
            <person name="Tunlid A."/>
            <person name="Henrissat B."/>
            <person name="Grigoriev I.V."/>
            <person name="Hibbett D.S."/>
            <person name="Martin F."/>
            <person name="Nordberg H.P."/>
            <person name="Cantor M.N."/>
            <person name="Hua S.X."/>
        </authorList>
    </citation>
    <scope>NUCLEOTIDE SEQUENCE [LARGE SCALE GENOMIC DNA]</scope>
    <source>
        <strain evidence="1 2">UH-Slu-Lm8-n1</strain>
    </source>
</reference>
<dbReference type="AlphaFoldDB" id="A0A0D0B230"/>
<dbReference type="EMBL" id="KN835198">
    <property type="protein sequence ID" value="KIK44074.1"/>
    <property type="molecule type" value="Genomic_DNA"/>
</dbReference>
<dbReference type="Proteomes" id="UP000054485">
    <property type="component" value="Unassembled WGS sequence"/>
</dbReference>
<dbReference type="OrthoDB" id="2675256at2759"/>
<accession>A0A0D0B230</accession>
<evidence type="ECO:0000313" key="2">
    <source>
        <dbReference type="Proteomes" id="UP000054485"/>
    </source>
</evidence>